<dbReference type="EMBL" id="QGKY02001925">
    <property type="protein sequence ID" value="KAF2548305.1"/>
    <property type="molecule type" value="Genomic_DNA"/>
</dbReference>
<dbReference type="AlphaFoldDB" id="A0A8S9GPX9"/>
<name>A0A8S9GPX9_BRACR</name>
<gene>
    <name evidence="1" type="ORF">F2Q70_00020346</name>
</gene>
<organism evidence="1">
    <name type="scientific">Brassica cretica</name>
    <name type="common">Mustard</name>
    <dbReference type="NCBI Taxonomy" id="69181"/>
    <lineage>
        <taxon>Eukaryota</taxon>
        <taxon>Viridiplantae</taxon>
        <taxon>Streptophyta</taxon>
        <taxon>Embryophyta</taxon>
        <taxon>Tracheophyta</taxon>
        <taxon>Spermatophyta</taxon>
        <taxon>Magnoliopsida</taxon>
        <taxon>eudicotyledons</taxon>
        <taxon>Gunneridae</taxon>
        <taxon>Pentapetalae</taxon>
        <taxon>rosids</taxon>
        <taxon>malvids</taxon>
        <taxon>Brassicales</taxon>
        <taxon>Brassicaceae</taxon>
        <taxon>Brassiceae</taxon>
        <taxon>Brassica</taxon>
    </lineage>
</organism>
<comment type="caution">
    <text evidence="1">The sequence shown here is derived from an EMBL/GenBank/DDBJ whole genome shotgun (WGS) entry which is preliminary data.</text>
</comment>
<protein>
    <submittedName>
        <fullName evidence="1">Uncharacterized protein</fullName>
    </submittedName>
</protein>
<sequence length="152" mass="16305">MMFAAGEEPIGVHVLTYQSSRAIKKIVNALEDEEVDYTVLAEREFAIVTGKSQRKYEKLEEKLASSLEIVKELTPLAESFLYMLIQAGGATNKGDVVPMVSERAKGVAQNSQVGDSAINAVVLMWNHSLGGLEACRAANAGPISQSCSCNGI</sequence>
<proteinExistence type="predicted"/>
<accession>A0A8S9GPX9</accession>
<evidence type="ECO:0000313" key="1">
    <source>
        <dbReference type="EMBL" id="KAF2548305.1"/>
    </source>
</evidence>
<reference evidence="1" key="1">
    <citation type="submission" date="2019-12" db="EMBL/GenBank/DDBJ databases">
        <title>Genome sequencing and annotation of Brassica cretica.</title>
        <authorList>
            <person name="Studholme D.J."/>
            <person name="Sarris P.F."/>
        </authorList>
    </citation>
    <scope>NUCLEOTIDE SEQUENCE</scope>
    <source>
        <strain evidence="1">PFS-102/07</strain>
        <tissue evidence="1">Leaf</tissue>
    </source>
</reference>